<accession>A0A317W6A7</accession>
<dbReference type="Gene3D" id="3.40.50.150">
    <property type="entry name" value="Vaccinia Virus protein VP39"/>
    <property type="match status" value="1"/>
</dbReference>
<keyword evidence="2 6" id="KW-0489">Methyltransferase</keyword>
<evidence type="ECO:0000256" key="5">
    <source>
        <dbReference type="ARBA" id="ARBA00023098"/>
    </source>
</evidence>
<keyword evidence="7" id="KW-1185">Reference proteome</keyword>
<evidence type="ECO:0000256" key="3">
    <source>
        <dbReference type="ARBA" id="ARBA00022679"/>
    </source>
</evidence>
<protein>
    <submittedName>
        <fullName evidence="6">Methyltransferase</fullName>
    </submittedName>
</protein>
<dbReference type="AlphaFoldDB" id="A0A317W6A7"/>
<organism evidence="6 7">
    <name type="scientific">Aspergillus sclerotioniger CBS 115572</name>
    <dbReference type="NCBI Taxonomy" id="1450535"/>
    <lineage>
        <taxon>Eukaryota</taxon>
        <taxon>Fungi</taxon>
        <taxon>Dikarya</taxon>
        <taxon>Ascomycota</taxon>
        <taxon>Pezizomycotina</taxon>
        <taxon>Eurotiomycetes</taxon>
        <taxon>Eurotiomycetidae</taxon>
        <taxon>Eurotiales</taxon>
        <taxon>Aspergillaceae</taxon>
        <taxon>Aspergillus</taxon>
        <taxon>Aspergillus subgen. Circumdati</taxon>
    </lineage>
</organism>
<dbReference type="InterPro" id="IPR003333">
    <property type="entry name" value="CMAS"/>
</dbReference>
<dbReference type="GO" id="GO:0032259">
    <property type="term" value="P:methylation"/>
    <property type="evidence" value="ECO:0007669"/>
    <property type="project" value="UniProtKB-KW"/>
</dbReference>
<dbReference type="OrthoDB" id="8300214at2759"/>
<evidence type="ECO:0000256" key="2">
    <source>
        <dbReference type="ARBA" id="ARBA00022603"/>
    </source>
</evidence>
<sequence>MPTTIAQTIQSYALRLVQDTLRQIAAPVKLIYVVDGVKSVLYNDPAIQDADKAVIYVTHVNFWRKVLLDFDLGFAEAFMLQEVECDQLSKVFDLYIKNRATLDSGDSLFHLAQRLAQWWRPANNIDNARINIASHYDTSNGLFTNFLSADMNYSCAHWSNDTAESLQTAQRRKVHYMIRKARVQHDHHLLDVGCGWGDLIIEAAQLTGCRATGLTLSEEQKNLTDERIRDAGLQDRVRVLLCDYRNAPRPGNGYDCIISIGMFEHVGPEYMDQYFEVISQLLKSQNGVMVIDGITKIHPFHETNPRVGDYINRYVFPGGYLPTPSILFEALHRGSKGTLEVSSVLNTGPHYGKTLLAWRNNFISNWEHIRSDFSPRYPDASEKEIETYRRRWLYYFEYCEAGFRNRILGNYTICAVRTPEVTIDYKSLDIDDAQSIKLYE</sequence>
<dbReference type="PANTHER" id="PTHR43667">
    <property type="entry name" value="CYCLOPROPANE-FATTY-ACYL-PHOSPHOLIPID SYNTHASE"/>
    <property type="match status" value="1"/>
</dbReference>
<dbReference type="InterPro" id="IPR029063">
    <property type="entry name" value="SAM-dependent_MTases_sf"/>
</dbReference>
<dbReference type="STRING" id="1450535.A0A317W6A7"/>
<keyword evidence="4" id="KW-0949">S-adenosyl-L-methionine</keyword>
<comment type="similarity">
    <text evidence="1">Belongs to the CFA/CMAS family.</text>
</comment>
<proteinExistence type="inferred from homology"/>
<name>A0A317W6A7_9EURO</name>
<evidence type="ECO:0000313" key="6">
    <source>
        <dbReference type="EMBL" id="PWY81629.1"/>
    </source>
</evidence>
<gene>
    <name evidence="6" type="ORF">BO94DRAFT_536881</name>
</gene>
<dbReference type="InterPro" id="IPR050723">
    <property type="entry name" value="CFA/CMAS"/>
</dbReference>
<dbReference type="PANTHER" id="PTHR43667:SF2">
    <property type="entry name" value="FATTY ACID C-METHYL TRANSFERASE"/>
    <property type="match status" value="1"/>
</dbReference>
<dbReference type="RefSeq" id="XP_025465697.1">
    <property type="nucleotide sequence ID" value="XM_025612137.1"/>
</dbReference>
<evidence type="ECO:0000313" key="7">
    <source>
        <dbReference type="Proteomes" id="UP000246702"/>
    </source>
</evidence>
<evidence type="ECO:0000256" key="1">
    <source>
        <dbReference type="ARBA" id="ARBA00010815"/>
    </source>
</evidence>
<comment type="caution">
    <text evidence="6">The sequence shown here is derived from an EMBL/GenBank/DDBJ whole genome shotgun (WGS) entry which is preliminary data.</text>
</comment>
<keyword evidence="5" id="KW-0443">Lipid metabolism</keyword>
<dbReference type="GO" id="GO:0008168">
    <property type="term" value="F:methyltransferase activity"/>
    <property type="evidence" value="ECO:0007669"/>
    <property type="project" value="UniProtKB-KW"/>
</dbReference>
<dbReference type="GO" id="GO:0008610">
    <property type="term" value="P:lipid biosynthetic process"/>
    <property type="evidence" value="ECO:0007669"/>
    <property type="project" value="InterPro"/>
</dbReference>
<dbReference type="GeneID" id="37114280"/>
<dbReference type="PIRSF" id="PIRSF003085">
    <property type="entry name" value="CMAS"/>
    <property type="match status" value="1"/>
</dbReference>
<keyword evidence="3 6" id="KW-0808">Transferase</keyword>
<dbReference type="EMBL" id="MSFK01000020">
    <property type="protein sequence ID" value="PWY81629.1"/>
    <property type="molecule type" value="Genomic_DNA"/>
</dbReference>
<dbReference type="Proteomes" id="UP000246702">
    <property type="component" value="Unassembled WGS sequence"/>
</dbReference>
<evidence type="ECO:0000256" key="4">
    <source>
        <dbReference type="ARBA" id="ARBA00022691"/>
    </source>
</evidence>
<dbReference type="CDD" id="cd02440">
    <property type="entry name" value="AdoMet_MTases"/>
    <property type="match status" value="1"/>
</dbReference>
<dbReference type="SUPFAM" id="SSF53335">
    <property type="entry name" value="S-adenosyl-L-methionine-dependent methyltransferases"/>
    <property type="match status" value="1"/>
</dbReference>
<reference evidence="6 7" key="1">
    <citation type="submission" date="2016-12" db="EMBL/GenBank/DDBJ databases">
        <title>The genomes of Aspergillus section Nigri reveals drivers in fungal speciation.</title>
        <authorList>
            <consortium name="DOE Joint Genome Institute"/>
            <person name="Vesth T.C."/>
            <person name="Nybo J."/>
            <person name="Theobald S."/>
            <person name="Brandl J."/>
            <person name="Frisvad J.C."/>
            <person name="Nielsen K.F."/>
            <person name="Lyhne E.K."/>
            <person name="Kogle M.E."/>
            <person name="Kuo A."/>
            <person name="Riley R."/>
            <person name="Clum A."/>
            <person name="Nolan M."/>
            <person name="Lipzen A."/>
            <person name="Salamov A."/>
            <person name="Henrissat B."/>
            <person name="Wiebenga A."/>
            <person name="De Vries R.P."/>
            <person name="Grigoriev I.V."/>
            <person name="Mortensen U.H."/>
            <person name="Andersen M.R."/>
            <person name="Baker S.E."/>
        </authorList>
    </citation>
    <scope>NUCLEOTIDE SEQUENCE [LARGE SCALE GENOMIC DNA]</scope>
    <source>
        <strain evidence="6 7">CBS 115572</strain>
    </source>
</reference>
<dbReference type="Pfam" id="PF02353">
    <property type="entry name" value="CMAS"/>
    <property type="match status" value="1"/>
</dbReference>